<dbReference type="AlphaFoldDB" id="A0A067BVK6"/>
<dbReference type="SUPFAM" id="SSF57850">
    <property type="entry name" value="RING/U-box"/>
    <property type="match status" value="1"/>
</dbReference>
<gene>
    <name evidence="8" type="ORF">SPRG_12133</name>
</gene>
<dbReference type="KEGG" id="spar:SPRG_12133"/>
<feature type="compositionally biased region" description="Polar residues" evidence="5">
    <location>
        <begin position="20"/>
        <end position="29"/>
    </location>
</feature>
<evidence type="ECO:0000259" key="7">
    <source>
        <dbReference type="PROSITE" id="PS50195"/>
    </source>
</evidence>
<keyword evidence="1" id="KW-0479">Metal-binding</keyword>
<dbReference type="Pfam" id="PF13639">
    <property type="entry name" value="zf-RING_2"/>
    <property type="match status" value="1"/>
</dbReference>
<feature type="domain" description="RING-type" evidence="6">
    <location>
        <begin position="191"/>
        <end position="231"/>
    </location>
</feature>
<dbReference type="InterPro" id="IPR001841">
    <property type="entry name" value="Znf_RING"/>
</dbReference>
<dbReference type="OMA" id="CMEAFLE"/>
<dbReference type="GeneID" id="24134124"/>
<dbReference type="Gene3D" id="3.30.1520.10">
    <property type="entry name" value="Phox-like domain"/>
    <property type="match status" value="1"/>
</dbReference>
<proteinExistence type="predicted"/>
<evidence type="ECO:0000256" key="3">
    <source>
        <dbReference type="ARBA" id="ARBA00022833"/>
    </source>
</evidence>
<dbReference type="GO" id="GO:0035091">
    <property type="term" value="F:phosphatidylinositol binding"/>
    <property type="evidence" value="ECO:0007669"/>
    <property type="project" value="InterPro"/>
</dbReference>
<dbReference type="Gene3D" id="3.30.40.10">
    <property type="entry name" value="Zinc/RING finger domain, C3HC4 (zinc finger)"/>
    <property type="match status" value="1"/>
</dbReference>
<evidence type="ECO:0000256" key="2">
    <source>
        <dbReference type="ARBA" id="ARBA00022771"/>
    </source>
</evidence>
<dbReference type="CDD" id="cd06093">
    <property type="entry name" value="PX_domain"/>
    <property type="match status" value="1"/>
</dbReference>
<dbReference type="InterPro" id="IPR001683">
    <property type="entry name" value="PX_dom"/>
</dbReference>
<dbReference type="PROSITE" id="PS50089">
    <property type="entry name" value="ZF_RING_2"/>
    <property type="match status" value="1"/>
</dbReference>
<protein>
    <recommendedName>
        <fullName evidence="10">RING-type domain-containing protein</fullName>
    </recommendedName>
</protein>
<organism evidence="8 9">
    <name type="scientific">Saprolegnia parasitica (strain CBS 223.65)</name>
    <dbReference type="NCBI Taxonomy" id="695850"/>
    <lineage>
        <taxon>Eukaryota</taxon>
        <taxon>Sar</taxon>
        <taxon>Stramenopiles</taxon>
        <taxon>Oomycota</taxon>
        <taxon>Saprolegniomycetes</taxon>
        <taxon>Saprolegniales</taxon>
        <taxon>Saprolegniaceae</taxon>
        <taxon>Saprolegnia</taxon>
    </lineage>
</organism>
<evidence type="ECO:0000256" key="1">
    <source>
        <dbReference type="ARBA" id="ARBA00022723"/>
    </source>
</evidence>
<dbReference type="InterPro" id="IPR051834">
    <property type="entry name" value="RING_finger_E3_ligase"/>
</dbReference>
<reference evidence="8 9" key="1">
    <citation type="journal article" date="2013" name="PLoS Genet.">
        <title>Distinctive expansion of potential virulence genes in the genome of the oomycete fish pathogen Saprolegnia parasitica.</title>
        <authorList>
            <person name="Jiang R.H."/>
            <person name="de Bruijn I."/>
            <person name="Haas B.J."/>
            <person name="Belmonte R."/>
            <person name="Lobach L."/>
            <person name="Christie J."/>
            <person name="van den Ackerveken G."/>
            <person name="Bottin A."/>
            <person name="Bulone V."/>
            <person name="Diaz-Moreno S.M."/>
            <person name="Dumas B."/>
            <person name="Fan L."/>
            <person name="Gaulin E."/>
            <person name="Govers F."/>
            <person name="Grenville-Briggs L.J."/>
            <person name="Horner N.R."/>
            <person name="Levin J.Z."/>
            <person name="Mammella M."/>
            <person name="Meijer H.J."/>
            <person name="Morris P."/>
            <person name="Nusbaum C."/>
            <person name="Oome S."/>
            <person name="Phillips A.J."/>
            <person name="van Rooyen D."/>
            <person name="Rzeszutek E."/>
            <person name="Saraiva M."/>
            <person name="Secombes C.J."/>
            <person name="Seidl M.F."/>
            <person name="Snel B."/>
            <person name="Stassen J.H."/>
            <person name="Sykes S."/>
            <person name="Tripathy S."/>
            <person name="van den Berg H."/>
            <person name="Vega-Arreguin J.C."/>
            <person name="Wawra S."/>
            <person name="Young S.K."/>
            <person name="Zeng Q."/>
            <person name="Dieguez-Uribeondo J."/>
            <person name="Russ C."/>
            <person name="Tyler B.M."/>
            <person name="van West P."/>
        </authorList>
    </citation>
    <scope>NUCLEOTIDE SEQUENCE [LARGE SCALE GENOMIC DNA]</scope>
    <source>
        <strain evidence="8 9">CBS 223.65</strain>
    </source>
</reference>
<dbReference type="OrthoDB" id="21204at2759"/>
<dbReference type="PANTHER" id="PTHR45931:SF16">
    <property type="entry name" value="RING_U-BOX SUPERFAMILY PROTEIN"/>
    <property type="match status" value="1"/>
</dbReference>
<feature type="region of interest" description="Disordered" evidence="5">
    <location>
        <begin position="20"/>
        <end position="42"/>
    </location>
</feature>
<feature type="domain" description="PX" evidence="7">
    <location>
        <begin position="34"/>
        <end position="173"/>
    </location>
</feature>
<dbReference type="Proteomes" id="UP000030745">
    <property type="component" value="Unassembled WGS sequence"/>
</dbReference>
<evidence type="ECO:0000259" key="6">
    <source>
        <dbReference type="PROSITE" id="PS50089"/>
    </source>
</evidence>
<evidence type="ECO:0000256" key="4">
    <source>
        <dbReference type="PROSITE-ProRule" id="PRU00175"/>
    </source>
</evidence>
<dbReference type="STRING" id="695850.A0A067BVK6"/>
<dbReference type="PANTHER" id="PTHR45931">
    <property type="entry name" value="SI:CH211-59O9.10"/>
    <property type="match status" value="1"/>
</dbReference>
<dbReference type="GO" id="GO:0061630">
    <property type="term" value="F:ubiquitin protein ligase activity"/>
    <property type="evidence" value="ECO:0007669"/>
    <property type="project" value="TreeGrafter"/>
</dbReference>
<dbReference type="Pfam" id="PF00787">
    <property type="entry name" value="PX"/>
    <property type="match status" value="1"/>
</dbReference>
<dbReference type="PROSITE" id="PS50195">
    <property type="entry name" value="PX"/>
    <property type="match status" value="1"/>
</dbReference>
<sequence>MPLSAIIKAEPWRLSCTGATPKQNHNNFHLSRVPPAPPSHVRTSQAMQAGRPYTLYSLTVTCPLTHLQWTTHKRYHDFVVFREQLRAFTAFSNTIMVPVVEKLLRIKLPKKQWFQRKAQSVSERAAHLNVFLWSLMEMRTEMCVYRHKHQLQWPLFDRLQACMEAFLEIPDCLCDMELREAQHGGGDDDDCVICTNGLHASPSVELPCGHAFHAECIFDWFSQQPTCPLCRSVTDRVIGLYAPQSIATNEVSL</sequence>
<dbReference type="InterPro" id="IPR013083">
    <property type="entry name" value="Znf_RING/FYVE/PHD"/>
</dbReference>
<keyword evidence="2 4" id="KW-0863">Zinc-finger</keyword>
<dbReference type="VEuPathDB" id="FungiDB:SPRG_12133"/>
<dbReference type="SUPFAM" id="SSF64268">
    <property type="entry name" value="PX domain"/>
    <property type="match status" value="1"/>
</dbReference>
<dbReference type="GO" id="GO:0008270">
    <property type="term" value="F:zinc ion binding"/>
    <property type="evidence" value="ECO:0007669"/>
    <property type="project" value="UniProtKB-KW"/>
</dbReference>
<dbReference type="GO" id="GO:0006511">
    <property type="term" value="P:ubiquitin-dependent protein catabolic process"/>
    <property type="evidence" value="ECO:0007669"/>
    <property type="project" value="TreeGrafter"/>
</dbReference>
<keyword evidence="3" id="KW-0862">Zinc</keyword>
<dbReference type="RefSeq" id="XP_012207027.1">
    <property type="nucleotide sequence ID" value="XM_012351637.1"/>
</dbReference>
<dbReference type="GO" id="GO:0005634">
    <property type="term" value="C:nucleus"/>
    <property type="evidence" value="ECO:0007669"/>
    <property type="project" value="TreeGrafter"/>
</dbReference>
<name>A0A067BVK6_SAPPC</name>
<evidence type="ECO:0000313" key="9">
    <source>
        <dbReference type="Proteomes" id="UP000030745"/>
    </source>
</evidence>
<keyword evidence="9" id="KW-1185">Reference proteome</keyword>
<evidence type="ECO:0008006" key="10">
    <source>
        <dbReference type="Google" id="ProtNLM"/>
    </source>
</evidence>
<evidence type="ECO:0000313" key="8">
    <source>
        <dbReference type="EMBL" id="KDO22293.1"/>
    </source>
</evidence>
<dbReference type="EMBL" id="KK583271">
    <property type="protein sequence ID" value="KDO22293.1"/>
    <property type="molecule type" value="Genomic_DNA"/>
</dbReference>
<dbReference type="SMART" id="SM00184">
    <property type="entry name" value="RING"/>
    <property type="match status" value="1"/>
</dbReference>
<dbReference type="InterPro" id="IPR036871">
    <property type="entry name" value="PX_dom_sf"/>
</dbReference>
<accession>A0A067BVK6</accession>
<evidence type="ECO:0000256" key="5">
    <source>
        <dbReference type="SAM" id="MobiDB-lite"/>
    </source>
</evidence>